<accession>A0AA97DDK9</accession>
<reference evidence="3" key="2">
    <citation type="submission" date="2024-06" db="EMBL/GenBank/DDBJ databases">
        <title>Caproicibacterium argilliputei sp. nov, a novel caproic acid producing anaerobic bacterium isolated from pit mud.</title>
        <authorList>
            <person name="Zeng C."/>
        </authorList>
    </citation>
    <scope>NUCLEOTIDE SEQUENCE [LARGE SCALE GENOMIC DNA]</scope>
    <source>
        <strain evidence="3">ZCY20-5</strain>
    </source>
</reference>
<keyword evidence="2" id="KW-0328">Glycosyltransferase</keyword>
<keyword evidence="2" id="KW-0808">Transferase</keyword>
<organism evidence="2 3">
    <name type="scientific">Caproicibacterium argilliputei</name>
    <dbReference type="NCBI Taxonomy" id="3030016"/>
    <lineage>
        <taxon>Bacteria</taxon>
        <taxon>Bacillati</taxon>
        <taxon>Bacillota</taxon>
        <taxon>Clostridia</taxon>
        <taxon>Eubacteriales</taxon>
        <taxon>Oscillospiraceae</taxon>
        <taxon>Caproicibacterium</taxon>
    </lineage>
</organism>
<evidence type="ECO:0000259" key="1">
    <source>
        <dbReference type="Pfam" id="PF00534"/>
    </source>
</evidence>
<dbReference type="AlphaFoldDB" id="A0AA97DDK9"/>
<reference evidence="2 3" key="1">
    <citation type="submission" date="2024-06" db="EMBL/GenBank/DDBJ databases">
        <title>Caproicibacterium argilliputei sp. nov, a novel caproic acid producing anaerobic bacterium isolated from pit mud.</title>
        <authorList>
            <person name="Xia S."/>
        </authorList>
    </citation>
    <scope>NUCLEOTIDE SEQUENCE [LARGE SCALE GENOMIC DNA]</scope>
    <source>
        <strain evidence="2 3">ZCY20-5</strain>
    </source>
</reference>
<dbReference type="PANTHER" id="PTHR12526">
    <property type="entry name" value="GLYCOSYLTRANSFERASE"/>
    <property type="match status" value="1"/>
</dbReference>
<protein>
    <submittedName>
        <fullName evidence="2">Glycosyltransferase</fullName>
        <ecNumber evidence="2">2.4.-.-</ecNumber>
    </submittedName>
</protein>
<dbReference type="Gene3D" id="3.40.50.2000">
    <property type="entry name" value="Glycogen Phosphorylase B"/>
    <property type="match status" value="2"/>
</dbReference>
<keyword evidence="3" id="KW-1185">Reference proteome</keyword>
<dbReference type="RefSeq" id="WP_275846038.1">
    <property type="nucleotide sequence ID" value="NZ_CP135996.1"/>
</dbReference>
<sequence length="405" mass="45357">MPKKRILFINYSLHSGGIEKSLVTLLSLFDYSTYDVDLQLFANDGLFLPRVPKQVHLLPPLFPQAYKRNIRQALPLLLKQKQPLTALCRTGVTLAGLRGTMGERLVKMWKVERHFVRKNTKPYDAAVAFMEGQPIYYCVENVQAKRKIGFIHGDYTAMGLNRAFDEPYLTKLNAVCTVSESCRDALVRTFPALAEKFHVQYNLLSPPFLQKLAEEPLAVSDSYQGLRVLTIARLSQQKGLDLAIPAIRALRRKGLQFRWYIIGIGPEKEALQAQIQEYGLTEDIVFLGEQGNPYPFVKACDVYLQPSRFEGKSIAVDEAMALCKPILLTDFSTAKDQITDGETGLIVPMNPQGIAEGLERLLTDAALRGKLEQTLSEMDSSNVEEIQKLYALLAGTPAEQQSAES</sequence>
<dbReference type="Pfam" id="PF00534">
    <property type="entry name" value="Glycos_transf_1"/>
    <property type="match status" value="1"/>
</dbReference>
<dbReference type="PANTHER" id="PTHR12526:SF630">
    <property type="entry name" value="GLYCOSYLTRANSFERASE"/>
    <property type="match status" value="1"/>
</dbReference>
<gene>
    <name evidence="2" type="ORF">PXC00_06685</name>
</gene>
<dbReference type="SUPFAM" id="SSF53756">
    <property type="entry name" value="UDP-Glycosyltransferase/glycogen phosphorylase"/>
    <property type="match status" value="1"/>
</dbReference>
<dbReference type="EMBL" id="CP135996">
    <property type="protein sequence ID" value="WOC33548.1"/>
    <property type="molecule type" value="Genomic_DNA"/>
</dbReference>
<dbReference type="GO" id="GO:0016757">
    <property type="term" value="F:glycosyltransferase activity"/>
    <property type="evidence" value="ECO:0007669"/>
    <property type="project" value="UniProtKB-KW"/>
</dbReference>
<evidence type="ECO:0000313" key="3">
    <source>
        <dbReference type="Proteomes" id="UP001300604"/>
    </source>
</evidence>
<dbReference type="KEGG" id="carl:PXC00_06685"/>
<dbReference type="InterPro" id="IPR001296">
    <property type="entry name" value="Glyco_trans_1"/>
</dbReference>
<feature type="domain" description="Glycosyl transferase family 1" evidence="1">
    <location>
        <begin position="228"/>
        <end position="373"/>
    </location>
</feature>
<evidence type="ECO:0000313" key="2">
    <source>
        <dbReference type="EMBL" id="WOC33548.1"/>
    </source>
</evidence>
<dbReference type="CDD" id="cd03811">
    <property type="entry name" value="GT4_GT28_WabH-like"/>
    <property type="match status" value="1"/>
</dbReference>
<dbReference type="Proteomes" id="UP001300604">
    <property type="component" value="Chromosome"/>
</dbReference>
<dbReference type="EC" id="2.4.-.-" evidence="2"/>
<name>A0AA97DDK9_9FIRM</name>
<proteinExistence type="predicted"/>
<reference evidence="3" key="3">
    <citation type="submission" date="2024-06" db="EMBL/GenBank/DDBJ databases">
        <authorList>
            <person name="Zeng C."/>
        </authorList>
    </citation>
    <scope>NUCLEOTIDE SEQUENCE [LARGE SCALE GENOMIC DNA]</scope>
    <source>
        <strain evidence="3">ZCY20-5</strain>
    </source>
</reference>